<keyword evidence="3" id="KW-1185">Reference proteome</keyword>
<feature type="domain" description="DUF58" evidence="1">
    <location>
        <begin position="45"/>
        <end position="258"/>
    </location>
</feature>
<proteinExistence type="predicted"/>
<dbReference type="Gene3D" id="3.40.50.410">
    <property type="entry name" value="von Willebrand factor, type A domain"/>
    <property type="match status" value="1"/>
</dbReference>
<sequence length="298" mass="34006">MERFLDPRTLSRIKDLPLVAKTVADGFLHGLHESRMRGVGVEFSQYRQYEEGDDLSRIDWKLFARSDRYFVREAERESEISVWFVVDASASMAVASEDADGWTKLDYAKHLIATMAYIAGRQGDSIGLMALYDDSAAITPLGTGDQHWSALLRKLVTVKPGQRFPAEDAAKQYLPLLQQHGMVFVLSDFYQEKSEIYDFVNRLAGKHTEVIAMKLNCDDEENFPFTGPVRFEDAETGEQILVNARDAQQIYKTARDAHTEEVRLTLLKRAIELTTINIDAPMDQALYDFLRNRSRVVR</sequence>
<dbReference type="Proteomes" id="UP000630923">
    <property type="component" value="Unassembled WGS sequence"/>
</dbReference>
<dbReference type="PANTHER" id="PTHR33608">
    <property type="entry name" value="BLL2464 PROTEIN"/>
    <property type="match status" value="1"/>
</dbReference>
<reference evidence="2" key="1">
    <citation type="journal article" date="2014" name="Int. J. Syst. Evol. Microbiol.">
        <title>Complete genome sequence of Corynebacterium casei LMG S-19264T (=DSM 44701T), isolated from a smear-ripened cheese.</title>
        <authorList>
            <consortium name="US DOE Joint Genome Institute (JGI-PGF)"/>
            <person name="Walter F."/>
            <person name="Albersmeier A."/>
            <person name="Kalinowski J."/>
            <person name="Ruckert C."/>
        </authorList>
    </citation>
    <scope>NUCLEOTIDE SEQUENCE</scope>
    <source>
        <strain evidence="2">KCTC 42590</strain>
    </source>
</reference>
<dbReference type="EMBL" id="BNCI01000001">
    <property type="protein sequence ID" value="GHF19183.1"/>
    <property type="molecule type" value="Genomic_DNA"/>
</dbReference>
<dbReference type="Pfam" id="PF01882">
    <property type="entry name" value="DUF58"/>
    <property type="match status" value="1"/>
</dbReference>
<accession>A0A919APZ5</accession>
<evidence type="ECO:0000313" key="3">
    <source>
        <dbReference type="Proteomes" id="UP000630923"/>
    </source>
</evidence>
<dbReference type="SUPFAM" id="SSF53300">
    <property type="entry name" value="vWA-like"/>
    <property type="match status" value="1"/>
</dbReference>
<dbReference type="InterPro" id="IPR002881">
    <property type="entry name" value="DUF58"/>
</dbReference>
<organism evidence="2 3">
    <name type="scientific">Kordiimonas sediminis</name>
    <dbReference type="NCBI Taxonomy" id="1735581"/>
    <lineage>
        <taxon>Bacteria</taxon>
        <taxon>Pseudomonadati</taxon>
        <taxon>Pseudomonadota</taxon>
        <taxon>Alphaproteobacteria</taxon>
        <taxon>Kordiimonadales</taxon>
        <taxon>Kordiimonadaceae</taxon>
        <taxon>Kordiimonas</taxon>
    </lineage>
</organism>
<evidence type="ECO:0000313" key="2">
    <source>
        <dbReference type="EMBL" id="GHF19183.1"/>
    </source>
</evidence>
<dbReference type="AlphaFoldDB" id="A0A919APZ5"/>
<gene>
    <name evidence="2" type="ORF">GCM10017044_12170</name>
</gene>
<protein>
    <recommendedName>
        <fullName evidence="1">DUF58 domain-containing protein</fullName>
    </recommendedName>
</protein>
<dbReference type="PANTHER" id="PTHR33608:SF7">
    <property type="entry name" value="DUF58 DOMAIN-CONTAINING PROTEIN"/>
    <property type="match status" value="1"/>
</dbReference>
<comment type="caution">
    <text evidence="2">The sequence shown here is derived from an EMBL/GenBank/DDBJ whole genome shotgun (WGS) entry which is preliminary data.</text>
</comment>
<reference evidence="2" key="2">
    <citation type="submission" date="2020-09" db="EMBL/GenBank/DDBJ databases">
        <authorList>
            <person name="Sun Q."/>
            <person name="Kim S."/>
        </authorList>
    </citation>
    <scope>NUCLEOTIDE SEQUENCE</scope>
    <source>
        <strain evidence="2">KCTC 42590</strain>
    </source>
</reference>
<evidence type="ECO:0000259" key="1">
    <source>
        <dbReference type="Pfam" id="PF01882"/>
    </source>
</evidence>
<dbReference type="RefSeq" id="WP_191250875.1">
    <property type="nucleotide sequence ID" value="NZ_BNCI01000001.1"/>
</dbReference>
<dbReference type="InterPro" id="IPR036465">
    <property type="entry name" value="vWFA_dom_sf"/>
</dbReference>
<name>A0A919APZ5_9PROT</name>